<evidence type="ECO:0008006" key="3">
    <source>
        <dbReference type="Google" id="ProtNLM"/>
    </source>
</evidence>
<name>A0A0D3KV12_EMIH1</name>
<dbReference type="Pfam" id="PF03382">
    <property type="entry name" value="DUF285"/>
    <property type="match status" value="2"/>
</dbReference>
<sequence>MSDEAAAQATYGHISSWDVSRITDMKCLFSADPWCELYGGGGSTTGKDMGNPDIGDISSWDTPAVVDMSRMFRGASSFNKDISSWDTSTVRYMDHISTAPPLSTKDISSWNTSAVVFMSYMFQGASAFDKDLSSWDTSAVGDASSSLSDCNKALIHAGFDAQTSAWPYSWGSLPVCKPFCEDKTQAWDDKCTLGGCNGCAPSAEDQTQAWDDKCNWPPWV</sequence>
<keyword evidence="2" id="KW-1185">Reference proteome</keyword>
<dbReference type="InterPro" id="IPR005046">
    <property type="entry name" value="DUF285"/>
</dbReference>
<evidence type="ECO:0000313" key="1">
    <source>
        <dbReference type="EnsemblProtists" id="EOD39597"/>
    </source>
</evidence>
<dbReference type="KEGG" id="ehx:EMIHUDRAFT_200139"/>
<organism evidence="1 2">
    <name type="scientific">Emiliania huxleyi (strain CCMP1516)</name>
    <dbReference type="NCBI Taxonomy" id="280463"/>
    <lineage>
        <taxon>Eukaryota</taxon>
        <taxon>Haptista</taxon>
        <taxon>Haptophyta</taxon>
        <taxon>Prymnesiophyceae</taxon>
        <taxon>Isochrysidales</taxon>
        <taxon>Noelaerhabdaceae</taxon>
        <taxon>Emiliania</taxon>
    </lineage>
</organism>
<dbReference type="EnsemblProtists" id="EOD39597">
    <property type="protein sequence ID" value="EOD39597"/>
    <property type="gene ID" value="EMIHUDRAFT_200139"/>
</dbReference>
<dbReference type="PaxDb" id="2903-EOD39597"/>
<reference evidence="2" key="1">
    <citation type="journal article" date="2013" name="Nature">
        <title>Pan genome of the phytoplankton Emiliania underpins its global distribution.</title>
        <authorList>
            <person name="Read B.A."/>
            <person name="Kegel J."/>
            <person name="Klute M.J."/>
            <person name="Kuo A."/>
            <person name="Lefebvre S.C."/>
            <person name="Maumus F."/>
            <person name="Mayer C."/>
            <person name="Miller J."/>
            <person name="Monier A."/>
            <person name="Salamov A."/>
            <person name="Young J."/>
            <person name="Aguilar M."/>
            <person name="Claverie J.M."/>
            <person name="Frickenhaus S."/>
            <person name="Gonzalez K."/>
            <person name="Herman E.K."/>
            <person name="Lin Y.C."/>
            <person name="Napier J."/>
            <person name="Ogata H."/>
            <person name="Sarno A.F."/>
            <person name="Shmutz J."/>
            <person name="Schroeder D."/>
            <person name="de Vargas C."/>
            <person name="Verret F."/>
            <person name="von Dassow P."/>
            <person name="Valentin K."/>
            <person name="Van de Peer Y."/>
            <person name="Wheeler G."/>
            <person name="Dacks J.B."/>
            <person name="Delwiche C.F."/>
            <person name="Dyhrman S.T."/>
            <person name="Glockner G."/>
            <person name="John U."/>
            <person name="Richards T."/>
            <person name="Worden A.Z."/>
            <person name="Zhang X."/>
            <person name="Grigoriev I.V."/>
            <person name="Allen A.E."/>
            <person name="Bidle K."/>
            <person name="Borodovsky M."/>
            <person name="Bowler C."/>
            <person name="Brownlee C."/>
            <person name="Cock J.M."/>
            <person name="Elias M."/>
            <person name="Gladyshev V.N."/>
            <person name="Groth M."/>
            <person name="Guda C."/>
            <person name="Hadaegh A."/>
            <person name="Iglesias-Rodriguez M.D."/>
            <person name="Jenkins J."/>
            <person name="Jones B.M."/>
            <person name="Lawson T."/>
            <person name="Leese F."/>
            <person name="Lindquist E."/>
            <person name="Lobanov A."/>
            <person name="Lomsadze A."/>
            <person name="Malik S.B."/>
            <person name="Marsh M.E."/>
            <person name="Mackinder L."/>
            <person name="Mock T."/>
            <person name="Mueller-Roeber B."/>
            <person name="Pagarete A."/>
            <person name="Parker M."/>
            <person name="Probert I."/>
            <person name="Quesneville H."/>
            <person name="Raines C."/>
            <person name="Rensing S.A."/>
            <person name="Riano-Pachon D.M."/>
            <person name="Richier S."/>
            <person name="Rokitta S."/>
            <person name="Shiraiwa Y."/>
            <person name="Soanes D.M."/>
            <person name="van der Giezen M."/>
            <person name="Wahlund T.M."/>
            <person name="Williams B."/>
            <person name="Wilson W."/>
            <person name="Wolfe G."/>
            <person name="Wurch L.L."/>
        </authorList>
    </citation>
    <scope>NUCLEOTIDE SEQUENCE</scope>
</reference>
<dbReference type="NCBIfam" id="TIGR02167">
    <property type="entry name" value="Liste_lipo_26"/>
    <property type="match status" value="2"/>
</dbReference>
<dbReference type="RefSeq" id="XP_005792026.1">
    <property type="nucleotide sequence ID" value="XM_005791969.1"/>
</dbReference>
<dbReference type="AlphaFoldDB" id="A0A0D3KV12"/>
<dbReference type="HOGENOM" id="CLU_1258109_0_0_1"/>
<proteinExistence type="predicted"/>
<dbReference type="InterPro" id="IPR011889">
    <property type="entry name" value="Liste_lipo_26"/>
</dbReference>
<dbReference type="Proteomes" id="UP000013827">
    <property type="component" value="Unassembled WGS sequence"/>
</dbReference>
<dbReference type="GeneID" id="17284868"/>
<protein>
    <recommendedName>
        <fullName evidence="3">BspA family leucine-rich repeat surface protein</fullName>
    </recommendedName>
</protein>
<accession>A0A0D3KV12</accession>
<evidence type="ECO:0000313" key="2">
    <source>
        <dbReference type="Proteomes" id="UP000013827"/>
    </source>
</evidence>
<reference evidence="1" key="2">
    <citation type="submission" date="2024-10" db="UniProtKB">
        <authorList>
            <consortium name="EnsemblProtists"/>
        </authorList>
    </citation>
    <scope>IDENTIFICATION</scope>
</reference>